<evidence type="ECO:0000313" key="9">
    <source>
        <dbReference type="EMBL" id="SFP89751.1"/>
    </source>
</evidence>
<sequence>MYLKRLEIYGFKSFADRVCIEFDKGITAIVGPNGSGKSNIADAIRWVLGEQSAKSLRGGKMEDVIFSGSQTRKPLGFAEVTLVLDNSDGALPTEYSEVSITRRVFRSGESEYYINRTPCRLKDIVELFVDTGIGKEGYSIIGQGRVEEILSMHAENRRGIFEEAAGIMKYKLRKEEAQRKLEKTEENIVRIEDILAELRQQLEPLEAQSRVAQQYLKLRERLKFLEINRFIHQYDRYMARINEVDTQIQLLDNDMASHRQRLEQAEKERLMLQQEMERAQKEIEQLVDQRYALIQEVEKVKSHIRLLEERIGQHEKDNERLQAEIEQQSLYITRSACEKDACIKQLADLERSVEEKKRYLERLTSELTHLQEELLSKQQQLDARRGDVAQVLDRLAECKNSVTRYRTLKENLEERYNSAEQLIRFKLQQKDALMENQRRIRERLDAIISKSHDVLQRREEAKGLINEMKADIAEQRNLLQIRKQNLEGMKSRFHLLKDMDQAHEGFSRSVRKIFEACRQDKALAERLCGVVADLIEVPEEYELAIETALGSSLQHIVTETEEDARYIIEFLRRNGYGRATFLPLTSIQPRSLNEHERAALELDGCIGIASQLVKFDPKYSRVVENLLGRVVVTETLAQAISMARKYSYSFRIVTLEGDIIHPGGSITGGSSGTRSTGLLSRKREIAELKEAIEREEASIVDGQSRLGMLEQQYAELEKQLGQLDKEVHRLELAKTAEKERLQHATAEALKLEQEISHLQEERKGLEEELKRVQAFIEDRLKEIERLESQSADVRTVIEAMESSLKGLMKDKEDLEKRIADTRLDLTALELNAENLRQRIKQLEADVSHRKESIAKKRELMENNRQQMVRCQEEMQGHSAALVRLKEDIERLSDVLKQRESEKEERSKRMEGLQGDIKQLSGVVEEIVDKKHRFEVQRSRLEAELENLQNNIWDEYGITYSGALAYLDKDLKLNNINQEIQNIKENIQSLGQVNVSAIDEYKRIKERYEFLESQKCDLVEAKRNLNNIIQDVTRVMEQKFREEFELINQQFQQVFSQLFGGGVAELVLEDQADVLGCGIDIIAQPPGKKLQSLSLLSGGEKALTAIAILFAILKRKPTPFCVLDEIETALDEANLVNLGRFIKEFSRDTQFIIITHRRLTMEVADALYGIAMEEKGVSKLVSVRLDKAS</sequence>
<comment type="function">
    <text evidence="7">Required for chromosome condensation and partitioning.</text>
</comment>
<keyword evidence="6 7" id="KW-0238">DNA-binding</keyword>
<evidence type="ECO:0000256" key="1">
    <source>
        <dbReference type="ARBA" id="ARBA00004496"/>
    </source>
</evidence>
<organism evidence="9 10">
    <name type="scientific">Caldicoprobacter faecalis</name>
    <dbReference type="NCBI Taxonomy" id="937334"/>
    <lineage>
        <taxon>Bacteria</taxon>
        <taxon>Bacillati</taxon>
        <taxon>Bacillota</taxon>
        <taxon>Clostridia</taxon>
        <taxon>Caldicoprobacterales</taxon>
        <taxon>Caldicoprobacteraceae</taxon>
        <taxon>Caldicoprobacter</taxon>
    </lineage>
</organism>
<dbReference type="PIRSF" id="PIRSF005719">
    <property type="entry name" value="SMC"/>
    <property type="match status" value="1"/>
</dbReference>
<dbReference type="InterPro" id="IPR036277">
    <property type="entry name" value="SMC_hinge_sf"/>
</dbReference>
<dbReference type="GO" id="GO:0006260">
    <property type="term" value="P:DNA replication"/>
    <property type="evidence" value="ECO:0007669"/>
    <property type="project" value="UniProtKB-UniRule"/>
</dbReference>
<protein>
    <recommendedName>
        <fullName evidence="7">Chromosome partition protein Smc</fullName>
    </recommendedName>
</protein>
<keyword evidence="5 7" id="KW-0175">Coiled coil</keyword>
<evidence type="ECO:0000256" key="2">
    <source>
        <dbReference type="ARBA" id="ARBA00022490"/>
    </source>
</evidence>
<dbReference type="GO" id="GO:0016887">
    <property type="term" value="F:ATP hydrolysis activity"/>
    <property type="evidence" value="ECO:0007669"/>
    <property type="project" value="InterPro"/>
</dbReference>
<dbReference type="EMBL" id="FOXR01000006">
    <property type="protein sequence ID" value="SFP89751.1"/>
    <property type="molecule type" value="Genomic_DNA"/>
</dbReference>
<dbReference type="SUPFAM" id="SSF90257">
    <property type="entry name" value="Myosin rod fragments"/>
    <property type="match status" value="1"/>
</dbReference>
<evidence type="ECO:0000256" key="4">
    <source>
        <dbReference type="ARBA" id="ARBA00022840"/>
    </source>
</evidence>
<feature type="coiled-coil region" evidence="7">
    <location>
        <begin position="678"/>
        <end position="1037"/>
    </location>
</feature>
<evidence type="ECO:0000256" key="6">
    <source>
        <dbReference type="ARBA" id="ARBA00023125"/>
    </source>
</evidence>
<keyword evidence="4 7" id="KW-0067">ATP-binding</keyword>
<dbReference type="GO" id="GO:0030261">
    <property type="term" value="P:chromosome condensation"/>
    <property type="evidence" value="ECO:0007669"/>
    <property type="project" value="InterPro"/>
</dbReference>
<dbReference type="PANTHER" id="PTHR43977">
    <property type="entry name" value="STRUCTURAL MAINTENANCE OF CHROMOSOMES PROTEIN 3"/>
    <property type="match status" value="1"/>
</dbReference>
<feature type="coiled-coil region" evidence="7">
    <location>
        <begin position="167"/>
        <end position="208"/>
    </location>
</feature>
<dbReference type="FunFam" id="3.40.50.300:FF:000901">
    <property type="entry name" value="Chromosome partition protein Smc"/>
    <property type="match status" value="1"/>
</dbReference>
<dbReference type="RefSeq" id="WP_092282061.1">
    <property type="nucleotide sequence ID" value="NZ_FOXR01000006.1"/>
</dbReference>
<feature type="domain" description="SMC hinge" evidence="8">
    <location>
        <begin position="525"/>
        <end position="643"/>
    </location>
</feature>
<dbReference type="AlphaFoldDB" id="A0A1I5U3H5"/>
<dbReference type="NCBIfam" id="TIGR02168">
    <property type="entry name" value="SMC_prok_B"/>
    <property type="match status" value="1"/>
</dbReference>
<comment type="similarity">
    <text evidence="7">Belongs to the SMC family.</text>
</comment>
<dbReference type="InterPro" id="IPR024704">
    <property type="entry name" value="SMC"/>
</dbReference>
<evidence type="ECO:0000313" key="10">
    <source>
        <dbReference type="Proteomes" id="UP000198577"/>
    </source>
</evidence>
<dbReference type="GO" id="GO:0007059">
    <property type="term" value="P:chromosome segregation"/>
    <property type="evidence" value="ECO:0007669"/>
    <property type="project" value="UniProtKB-UniRule"/>
</dbReference>
<dbReference type="Gene3D" id="3.40.50.300">
    <property type="entry name" value="P-loop containing nucleotide triphosphate hydrolases"/>
    <property type="match status" value="2"/>
</dbReference>
<dbReference type="GO" id="GO:0003677">
    <property type="term" value="F:DNA binding"/>
    <property type="evidence" value="ECO:0007669"/>
    <property type="project" value="UniProtKB-UniRule"/>
</dbReference>
<dbReference type="InterPro" id="IPR003395">
    <property type="entry name" value="RecF/RecN/SMC_N"/>
</dbReference>
<comment type="subunit">
    <text evidence="7">Homodimer.</text>
</comment>
<dbReference type="SUPFAM" id="SSF52540">
    <property type="entry name" value="P-loop containing nucleoside triphosphate hydrolases"/>
    <property type="match status" value="1"/>
</dbReference>
<keyword evidence="3 7" id="KW-0547">Nucleotide-binding</keyword>
<keyword evidence="2 7" id="KW-0963">Cytoplasm</keyword>
<evidence type="ECO:0000256" key="3">
    <source>
        <dbReference type="ARBA" id="ARBA00022741"/>
    </source>
</evidence>
<dbReference type="InterPro" id="IPR010935">
    <property type="entry name" value="SMC_hinge"/>
</dbReference>
<proteinExistence type="inferred from homology"/>
<evidence type="ECO:0000259" key="8">
    <source>
        <dbReference type="SMART" id="SM00968"/>
    </source>
</evidence>
<reference evidence="9 10" key="1">
    <citation type="submission" date="2016-10" db="EMBL/GenBank/DDBJ databases">
        <authorList>
            <person name="de Groot N.N."/>
        </authorList>
    </citation>
    <scope>NUCLEOTIDE SEQUENCE [LARGE SCALE GENOMIC DNA]</scope>
    <source>
        <strain evidence="9 10">DSM 20678</strain>
    </source>
</reference>
<evidence type="ECO:0000256" key="7">
    <source>
        <dbReference type="HAMAP-Rule" id="MF_01894"/>
    </source>
</evidence>
<dbReference type="SUPFAM" id="SSF75553">
    <property type="entry name" value="Smc hinge domain"/>
    <property type="match status" value="1"/>
</dbReference>
<dbReference type="Gene3D" id="1.10.287.1490">
    <property type="match status" value="1"/>
</dbReference>
<dbReference type="OrthoDB" id="9808768at2"/>
<dbReference type="Gene3D" id="1.20.1060.20">
    <property type="match status" value="1"/>
</dbReference>
<dbReference type="Proteomes" id="UP000198577">
    <property type="component" value="Unassembled WGS sequence"/>
</dbReference>
<name>A0A1I5U3H5_9FIRM</name>
<accession>A0A1I5U3H5</accession>
<dbReference type="InterPro" id="IPR027417">
    <property type="entry name" value="P-loop_NTPase"/>
</dbReference>
<dbReference type="Gene3D" id="3.30.70.1620">
    <property type="match status" value="1"/>
</dbReference>
<dbReference type="HAMAP" id="MF_01894">
    <property type="entry name" value="Smc_prok"/>
    <property type="match status" value="1"/>
</dbReference>
<keyword evidence="10" id="KW-1185">Reference proteome</keyword>
<evidence type="ECO:0000256" key="5">
    <source>
        <dbReference type="ARBA" id="ARBA00023054"/>
    </source>
</evidence>
<dbReference type="Pfam" id="PF02463">
    <property type="entry name" value="SMC_N"/>
    <property type="match status" value="1"/>
</dbReference>
<dbReference type="GO" id="GO:0005524">
    <property type="term" value="F:ATP binding"/>
    <property type="evidence" value="ECO:0007669"/>
    <property type="project" value="UniProtKB-UniRule"/>
</dbReference>
<feature type="coiled-coil region" evidence="7">
    <location>
        <begin position="458"/>
        <end position="485"/>
    </location>
</feature>
<dbReference type="GO" id="GO:0007062">
    <property type="term" value="P:sister chromatid cohesion"/>
    <property type="evidence" value="ECO:0007669"/>
    <property type="project" value="InterPro"/>
</dbReference>
<dbReference type="FunFam" id="3.40.50.300:FF:000984">
    <property type="entry name" value="Chromosome partition protein Smc"/>
    <property type="match status" value="1"/>
</dbReference>
<dbReference type="CDD" id="cd03278">
    <property type="entry name" value="ABC_SMC_barmotin"/>
    <property type="match status" value="2"/>
</dbReference>
<dbReference type="SMART" id="SM00968">
    <property type="entry name" value="SMC_hinge"/>
    <property type="match status" value="1"/>
</dbReference>
<dbReference type="InterPro" id="IPR011890">
    <property type="entry name" value="SMC_prok"/>
</dbReference>
<feature type="binding site" evidence="7">
    <location>
        <begin position="32"/>
        <end position="39"/>
    </location>
    <ligand>
        <name>ATP</name>
        <dbReference type="ChEBI" id="CHEBI:30616"/>
    </ligand>
</feature>
<dbReference type="GO" id="GO:0005737">
    <property type="term" value="C:cytoplasm"/>
    <property type="evidence" value="ECO:0007669"/>
    <property type="project" value="UniProtKB-SubCell"/>
</dbReference>
<comment type="subcellular location">
    <subcellularLocation>
        <location evidence="1 7">Cytoplasm</location>
    </subcellularLocation>
</comment>
<comment type="domain">
    <text evidence="7">Contains large globular domains required for ATP hydrolysis at each terminus and a third globular domain forming a flexible hinge near the middle of the molecule. These domains are separated by coiled-coil structures.</text>
</comment>
<dbReference type="Pfam" id="PF06470">
    <property type="entry name" value="SMC_hinge"/>
    <property type="match status" value="1"/>
</dbReference>
<dbReference type="GO" id="GO:0005694">
    <property type="term" value="C:chromosome"/>
    <property type="evidence" value="ECO:0007669"/>
    <property type="project" value="InterPro"/>
</dbReference>
<dbReference type="Gene3D" id="6.10.140.1720">
    <property type="match status" value="1"/>
</dbReference>
<dbReference type="STRING" id="937334.SAMN05444406_10610"/>
<gene>
    <name evidence="7" type="primary">smc</name>
    <name evidence="9" type="ORF">SAMN05444406_10610</name>
</gene>
<feature type="coiled-coil region" evidence="7">
    <location>
        <begin position="241"/>
        <end position="429"/>
    </location>
</feature>